<dbReference type="PROSITE" id="PS00892">
    <property type="entry name" value="HIT_1"/>
    <property type="match status" value="1"/>
</dbReference>
<name>A0A2U3L7B9_9FIRM</name>
<dbReference type="EMBL" id="OMOF01000330">
    <property type="protein sequence ID" value="SPF47803.1"/>
    <property type="molecule type" value="Genomic_DNA"/>
</dbReference>
<dbReference type="Pfam" id="PF01230">
    <property type="entry name" value="HIT"/>
    <property type="match status" value="1"/>
</dbReference>
<sequence>MSECVFCSLPATVILAENELAKAFFDKFPVSVGHVLIITKRHVKNIFEATPEEMASIGGLLRRVKEHLDEQYHPDGYNIGVNVGDAAGQTVFHLHVHVIPRYRGDAGTVQWHS</sequence>
<dbReference type="SUPFAM" id="SSF54197">
    <property type="entry name" value="HIT-like"/>
    <property type="match status" value="1"/>
</dbReference>
<dbReference type="InterPro" id="IPR019808">
    <property type="entry name" value="Histidine_triad_CS"/>
</dbReference>
<evidence type="ECO:0000256" key="3">
    <source>
        <dbReference type="PROSITE-ProRule" id="PRU00464"/>
    </source>
</evidence>
<dbReference type="InterPro" id="IPR036265">
    <property type="entry name" value="HIT-like_sf"/>
</dbReference>
<dbReference type="Proteomes" id="UP000238916">
    <property type="component" value="Unassembled WGS sequence"/>
</dbReference>
<dbReference type="InterPro" id="IPR011146">
    <property type="entry name" value="HIT-like"/>
</dbReference>
<evidence type="ECO:0000313" key="5">
    <source>
        <dbReference type="EMBL" id="SPF47803.1"/>
    </source>
</evidence>
<dbReference type="PROSITE" id="PS51084">
    <property type="entry name" value="HIT_2"/>
    <property type="match status" value="1"/>
</dbReference>
<evidence type="ECO:0000256" key="1">
    <source>
        <dbReference type="PIRSR" id="PIRSR601310-1"/>
    </source>
</evidence>
<gene>
    <name evidence="5" type="ORF">SBF1_3960009</name>
</gene>
<dbReference type="GO" id="GO:0003824">
    <property type="term" value="F:catalytic activity"/>
    <property type="evidence" value="ECO:0007669"/>
    <property type="project" value="InterPro"/>
</dbReference>
<dbReference type="AlphaFoldDB" id="A0A2U3L7B9"/>
<feature type="short sequence motif" description="Histidine triad motif" evidence="2 3">
    <location>
        <begin position="93"/>
        <end position="97"/>
    </location>
</feature>
<dbReference type="InterPro" id="IPR001310">
    <property type="entry name" value="Histidine_triad_HIT"/>
</dbReference>
<proteinExistence type="predicted"/>
<dbReference type="PRINTS" id="PR00332">
    <property type="entry name" value="HISTRIAD"/>
</dbReference>
<organism evidence="5 6">
    <name type="scientific">Candidatus Desulfosporosinus infrequens</name>
    <dbReference type="NCBI Taxonomy" id="2043169"/>
    <lineage>
        <taxon>Bacteria</taxon>
        <taxon>Bacillati</taxon>
        <taxon>Bacillota</taxon>
        <taxon>Clostridia</taxon>
        <taxon>Eubacteriales</taxon>
        <taxon>Desulfitobacteriaceae</taxon>
        <taxon>Desulfosporosinus</taxon>
    </lineage>
</organism>
<dbReference type="PANTHER" id="PTHR42997">
    <property type="entry name" value="HIT FAMILY HYDROLASE"/>
    <property type="match status" value="1"/>
</dbReference>
<dbReference type="Gene3D" id="3.30.428.10">
    <property type="entry name" value="HIT-like"/>
    <property type="match status" value="1"/>
</dbReference>
<accession>A0A2U3L7B9</accession>
<dbReference type="PANTHER" id="PTHR42997:SF1">
    <property type="entry name" value="AP-4-A PHOSPHORYLASE"/>
    <property type="match status" value="1"/>
</dbReference>
<evidence type="ECO:0000313" key="6">
    <source>
        <dbReference type="Proteomes" id="UP000238916"/>
    </source>
</evidence>
<evidence type="ECO:0000259" key="4">
    <source>
        <dbReference type="PROSITE" id="PS51084"/>
    </source>
</evidence>
<evidence type="ECO:0000256" key="2">
    <source>
        <dbReference type="PIRSR" id="PIRSR601310-3"/>
    </source>
</evidence>
<reference evidence="6" key="1">
    <citation type="submission" date="2018-02" db="EMBL/GenBank/DDBJ databases">
        <authorList>
            <person name="Hausmann B."/>
        </authorList>
    </citation>
    <scope>NUCLEOTIDE SEQUENCE [LARGE SCALE GENOMIC DNA]</scope>
    <source>
        <strain evidence="6">Peat soil MAG SbF1</strain>
    </source>
</reference>
<dbReference type="InterPro" id="IPR052908">
    <property type="entry name" value="AP-4-A_phosphorylase"/>
</dbReference>
<feature type="domain" description="HIT" evidence="4">
    <location>
        <begin position="1"/>
        <end position="108"/>
    </location>
</feature>
<protein>
    <submittedName>
        <fullName evidence="5">HIT domain protein</fullName>
    </submittedName>
</protein>
<feature type="active site" description="Tele-AMP-histidine intermediate" evidence="1">
    <location>
        <position position="95"/>
    </location>
</feature>
<dbReference type="OrthoDB" id="9784774at2"/>